<evidence type="ECO:0000256" key="6">
    <source>
        <dbReference type="RuleBase" id="RU003345"/>
    </source>
</evidence>
<evidence type="ECO:0000313" key="10">
    <source>
        <dbReference type="Proteomes" id="UP001409291"/>
    </source>
</evidence>
<comment type="caution">
    <text evidence="9">The sequence shown here is derived from an EMBL/GenBank/DDBJ whole genome shotgun (WGS) entry which is preliminary data.</text>
</comment>
<dbReference type="InterPro" id="IPR029510">
    <property type="entry name" value="Ald_DH_CS_GLU"/>
</dbReference>
<dbReference type="EMBL" id="JBDJNQ010000006">
    <property type="protein sequence ID" value="MEN5378450.1"/>
    <property type="molecule type" value="Genomic_DNA"/>
</dbReference>
<evidence type="ECO:0000256" key="1">
    <source>
        <dbReference type="ARBA" id="ARBA00009986"/>
    </source>
</evidence>
<evidence type="ECO:0000256" key="7">
    <source>
        <dbReference type="SAM" id="Coils"/>
    </source>
</evidence>
<dbReference type="InterPro" id="IPR016163">
    <property type="entry name" value="Ald_DH_C"/>
</dbReference>
<dbReference type="Gene3D" id="3.40.605.10">
    <property type="entry name" value="Aldehyde Dehydrogenase, Chain A, domain 1"/>
    <property type="match status" value="1"/>
</dbReference>
<keyword evidence="7" id="KW-0175">Coiled coil</keyword>
<dbReference type="PANTHER" id="PTHR43570">
    <property type="entry name" value="ALDEHYDE DEHYDROGENASE"/>
    <property type="match status" value="1"/>
</dbReference>
<dbReference type="SUPFAM" id="SSF53720">
    <property type="entry name" value="ALDH-like"/>
    <property type="match status" value="1"/>
</dbReference>
<dbReference type="CDD" id="cd07134">
    <property type="entry name" value="ALDH_AlkH-like"/>
    <property type="match status" value="1"/>
</dbReference>
<organism evidence="9 10">
    <name type="scientific">Sphingobacterium kitahiroshimense</name>
    <dbReference type="NCBI Taxonomy" id="470446"/>
    <lineage>
        <taxon>Bacteria</taxon>
        <taxon>Pseudomonadati</taxon>
        <taxon>Bacteroidota</taxon>
        <taxon>Sphingobacteriia</taxon>
        <taxon>Sphingobacteriales</taxon>
        <taxon>Sphingobacteriaceae</taxon>
        <taxon>Sphingobacterium</taxon>
    </lineage>
</organism>
<dbReference type="InterPro" id="IPR015590">
    <property type="entry name" value="Aldehyde_DH_dom"/>
</dbReference>
<dbReference type="PANTHER" id="PTHR43570:SF20">
    <property type="entry name" value="ALDEHYDE DEHYDROGENASE ALDX-RELATED"/>
    <property type="match status" value="1"/>
</dbReference>
<evidence type="ECO:0000256" key="4">
    <source>
        <dbReference type="PIRNR" id="PIRNR036492"/>
    </source>
</evidence>
<accession>A0ABV0BUJ3</accession>
<dbReference type="Gene3D" id="3.40.309.10">
    <property type="entry name" value="Aldehyde Dehydrogenase, Chain A, domain 2"/>
    <property type="match status" value="1"/>
</dbReference>
<dbReference type="PROSITE" id="PS00687">
    <property type="entry name" value="ALDEHYDE_DEHYDR_GLU"/>
    <property type="match status" value="1"/>
</dbReference>
<dbReference type="Proteomes" id="UP001409291">
    <property type="component" value="Unassembled WGS sequence"/>
</dbReference>
<evidence type="ECO:0000259" key="8">
    <source>
        <dbReference type="Pfam" id="PF00171"/>
    </source>
</evidence>
<keyword evidence="3" id="KW-0520">NAD</keyword>
<evidence type="ECO:0000256" key="3">
    <source>
        <dbReference type="ARBA" id="ARBA00023027"/>
    </source>
</evidence>
<comment type="similarity">
    <text evidence="1 4 6">Belongs to the aldehyde dehydrogenase family.</text>
</comment>
<name>A0ABV0BUJ3_9SPHI</name>
<protein>
    <recommendedName>
        <fullName evidence="4">Aldehyde dehydrogenase</fullName>
    </recommendedName>
</protein>
<keyword evidence="2 4" id="KW-0560">Oxidoreductase</keyword>
<sequence>MTDHIQTIFELQQKNKAVLQWSTAQQRILKLRRLKTAIEEFEEQIYDALQTDLRKSKFESALTEVFFALSEIDFAIKNLKQWMKPKRVRRTLTSILATNRIYQQPRGVCLIIAPWNYPFQLIMSPLISAIAAGNCIILKPSEISSATSNVITQLIKNTFQEEDIACFEGDRSISEFLLQLPFDHIFFTGSTTVGKAVMQAASKNLSTVTLELGGKSPVIIDETAEIKDAASKIAWGKLINAGQTCIAPDHVFIQRSKLEEFIQQYKEAVSRQFFNDQQQLDMAQYSKIINRQHAERLVGLITDAVDNGASIAWGGEVLWPELTIYPTLLSHVSLDSKIMQEEIFGPILPVIPYDDLEMPLNIINSKSKPLALYIFSKNKLTVKRLLKSTSSGGACINDVVIHVSNPNLPFGGVNGSGMGSCHGIFGFKTFSHERSVAFQSAFNMSQLIYPPYTKKEWVMKLLRKFM</sequence>
<evidence type="ECO:0000256" key="2">
    <source>
        <dbReference type="ARBA" id="ARBA00023002"/>
    </source>
</evidence>
<dbReference type="Pfam" id="PF00171">
    <property type="entry name" value="Aldedh"/>
    <property type="match status" value="1"/>
</dbReference>
<evidence type="ECO:0000313" key="9">
    <source>
        <dbReference type="EMBL" id="MEN5378450.1"/>
    </source>
</evidence>
<feature type="active site" evidence="5">
    <location>
        <position position="211"/>
    </location>
</feature>
<dbReference type="RefSeq" id="WP_346581562.1">
    <property type="nucleotide sequence ID" value="NZ_JBDJLH010000012.1"/>
</dbReference>
<proteinExistence type="inferred from homology"/>
<evidence type="ECO:0000256" key="5">
    <source>
        <dbReference type="PROSITE-ProRule" id="PRU10007"/>
    </source>
</evidence>
<feature type="coiled-coil region" evidence="7">
    <location>
        <begin position="24"/>
        <end position="51"/>
    </location>
</feature>
<gene>
    <name evidence="9" type="ORF">ABE541_14390</name>
</gene>
<dbReference type="InterPro" id="IPR016160">
    <property type="entry name" value="Ald_DH_CS_CYS"/>
</dbReference>
<dbReference type="PROSITE" id="PS00070">
    <property type="entry name" value="ALDEHYDE_DEHYDR_CYS"/>
    <property type="match status" value="1"/>
</dbReference>
<dbReference type="InterPro" id="IPR016161">
    <property type="entry name" value="Ald_DH/histidinol_DH"/>
</dbReference>
<reference evidence="9 10" key="1">
    <citation type="submission" date="2024-04" db="EMBL/GenBank/DDBJ databases">
        <title>WGS of bacteria from Torrens River.</title>
        <authorList>
            <person name="Wyrsch E.R."/>
            <person name="Drigo B."/>
        </authorList>
    </citation>
    <scope>NUCLEOTIDE SEQUENCE [LARGE SCALE GENOMIC DNA]</scope>
    <source>
        <strain evidence="9 10">TWI391</strain>
    </source>
</reference>
<dbReference type="InterPro" id="IPR016162">
    <property type="entry name" value="Ald_DH_N"/>
</dbReference>
<feature type="domain" description="Aldehyde dehydrogenase" evidence="8">
    <location>
        <begin position="19"/>
        <end position="435"/>
    </location>
</feature>
<keyword evidence="10" id="KW-1185">Reference proteome</keyword>
<dbReference type="InterPro" id="IPR012394">
    <property type="entry name" value="Aldehyde_DH_NAD(P)"/>
</dbReference>
<dbReference type="PIRSF" id="PIRSF036492">
    <property type="entry name" value="ALDH"/>
    <property type="match status" value="1"/>
</dbReference>